<reference evidence="2" key="1">
    <citation type="submission" date="2016-11" db="EMBL/GenBank/DDBJ databases">
        <authorList>
            <person name="Varghese N."/>
            <person name="Submissions S."/>
        </authorList>
    </citation>
    <scope>NUCLEOTIDE SEQUENCE [LARGE SCALE GENOMIC DNA]</scope>
    <source>
        <strain evidence="2">DSM 24786</strain>
    </source>
</reference>
<sequence length="97" mass="11347">MKEILNQLYEIEQKSIKNEITLFDRNLKRLFHEIEEQGFFIKNPIGEKFSELRTDIDATLMKDLGPKSKITKVLKPIIYKKEGTEVIIIQRGVAIVE</sequence>
<dbReference type="STRING" id="76595.SAMN05660313_01548"/>
<organism evidence="1 2">
    <name type="scientific">Cellulophaga fucicola</name>
    <dbReference type="NCBI Taxonomy" id="76595"/>
    <lineage>
        <taxon>Bacteria</taxon>
        <taxon>Pseudomonadati</taxon>
        <taxon>Bacteroidota</taxon>
        <taxon>Flavobacteriia</taxon>
        <taxon>Flavobacteriales</taxon>
        <taxon>Flavobacteriaceae</taxon>
        <taxon>Cellulophaga</taxon>
    </lineage>
</organism>
<evidence type="ECO:0008006" key="3">
    <source>
        <dbReference type="Google" id="ProtNLM"/>
    </source>
</evidence>
<dbReference type="RefSeq" id="WP_072303212.1">
    <property type="nucleotide sequence ID" value="NZ_FPIY01000002.1"/>
</dbReference>
<proteinExistence type="predicted"/>
<gene>
    <name evidence="1" type="ORF">SAMN05660313_01548</name>
</gene>
<name>A0A1K1P1P8_9FLAO</name>
<dbReference type="OrthoDB" id="961030at2"/>
<dbReference type="EMBL" id="FPIY01000002">
    <property type="protein sequence ID" value="SFW41680.1"/>
    <property type="molecule type" value="Genomic_DNA"/>
</dbReference>
<accession>A0A1K1P1P8</accession>
<evidence type="ECO:0000313" key="2">
    <source>
        <dbReference type="Proteomes" id="UP000183257"/>
    </source>
</evidence>
<dbReference type="AlphaFoldDB" id="A0A1K1P1P8"/>
<evidence type="ECO:0000313" key="1">
    <source>
        <dbReference type="EMBL" id="SFW41680.1"/>
    </source>
</evidence>
<keyword evidence="2" id="KW-1185">Reference proteome</keyword>
<protein>
    <recommendedName>
        <fullName evidence="3">GrpE protein</fullName>
    </recommendedName>
</protein>
<dbReference type="Proteomes" id="UP000183257">
    <property type="component" value="Unassembled WGS sequence"/>
</dbReference>